<feature type="transmembrane region" description="Helical" evidence="7">
    <location>
        <begin position="254"/>
        <end position="272"/>
    </location>
</feature>
<dbReference type="Gene3D" id="1.10.3730.20">
    <property type="match status" value="1"/>
</dbReference>
<feature type="transmembrane region" description="Helical" evidence="7">
    <location>
        <begin position="171"/>
        <end position="190"/>
    </location>
</feature>
<sequence>MRAGLVTAVAPLAWGTTYLVTEQLLPPDRPLFAALMRALPAGLLLLAVTRTLPRGSWWWKAVVLGVLNIGVFFPLVFLAAYGLPGGLAATVQAASPLVVMALAWPLIRERPTAVRVVSALVGLLGVGLLVLGSRDGVTALGLVGAFGSVAVSALGFVLVKRWAPPVGMLTLVSWQLVVGGLVLLPVALLVEGAPPAIDAPAAAGFLWIGVVGTIVAYYCWFHGLSRLPAGAVSLVGLLNPVTGTVLGVAFAAEAFGLTQALGMALVLGGVLAGQRRSRRSRRAAPPVATPEEPAVREPVLAGR</sequence>
<feature type="transmembrane region" description="Helical" evidence="7">
    <location>
        <begin position="139"/>
        <end position="159"/>
    </location>
</feature>
<keyword evidence="10" id="KW-1185">Reference proteome</keyword>
<evidence type="ECO:0000256" key="4">
    <source>
        <dbReference type="ARBA" id="ARBA00022989"/>
    </source>
</evidence>
<feature type="transmembrane region" description="Helical" evidence="7">
    <location>
        <begin position="31"/>
        <end position="49"/>
    </location>
</feature>
<comment type="similarity">
    <text evidence="2">Belongs to the EamA transporter family.</text>
</comment>
<gene>
    <name evidence="9" type="ORF">GCM10023340_03170</name>
</gene>
<dbReference type="SUPFAM" id="SSF103481">
    <property type="entry name" value="Multidrug resistance efflux transporter EmrE"/>
    <property type="match status" value="2"/>
</dbReference>
<feature type="compositionally biased region" description="Low complexity" evidence="6">
    <location>
        <begin position="283"/>
        <end position="303"/>
    </location>
</feature>
<evidence type="ECO:0000313" key="9">
    <source>
        <dbReference type="EMBL" id="GAA5141437.1"/>
    </source>
</evidence>
<dbReference type="PANTHER" id="PTHR32322:SF2">
    <property type="entry name" value="EAMA DOMAIN-CONTAINING PROTEIN"/>
    <property type="match status" value="1"/>
</dbReference>
<feature type="region of interest" description="Disordered" evidence="6">
    <location>
        <begin position="277"/>
        <end position="303"/>
    </location>
</feature>
<evidence type="ECO:0000256" key="7">
    <source>
        <dbReference type="SAM" id="Phobius"/>
    </source>
</evidence>
<feature type="domain" description="EamA" evidence="8">
    <location>
        <begin position="5"/>
        <end position="130"/>
    </location>
</feature>
<evidence type="ECO:0000259" key="8">
    <source>
        <dbReference type="Pfam" id="PF00892"/>
    </source>
</evidence>
<evidence type="ECO:0000313" key="10">
    <source>
        <dbReference type="Proteomes" id="UP001500221"/>
    </source>
</evidence>
<feature type="transmembrane region" description="Helical" evidence="7">
    <location>
        <begin position="87"/>
        <end position="107"/>
    </location>
</feature>
<reference evidence="10" key="1">
    <citation type="journal article" date="2019" name="Int. J. Syst. Evol. Microbiol.">
        <title>The Global Catalogue of Microorganisms (GCM) 10K type strain sequencing project: providing services to taxonomists for standard genome sequencing and annotation.</title>
        <authorList>
            <consortium name="The Broad Institute Genomics Platform"/>
            <consortium name="The Broad Institute Genome Sequencing Center for Infectious Disease"/>
            <person name="Wu L."/>
            <person name="Ma J."/>
        </authorList>
    </citation>
    <scope>NUCLEOTIDE SEQUENCE [LARGE SCALE GENOMIC DNA]</scope>
    <source>
        <strain evidence="10">JCM 18459</strain>
    </source>
</reference>
<accession>A0ABP9P6I4</accession>
<keyword evidence="5 7" id="KW-0472">Membrane</keyword>
<organism evidence="9 10">
    <name type="scientific">Nocardioides marinquilinus</name>
    <dbReference type="NCBI Taxonomy" id="1210400"/>
    <lineage>
        <taxon>Bacteria</taxon>
        <taxon>Bacillati</taxon>
        <taxon>Actinomycetota</taxon>
        <taxon>Actinomycetes</taxon>
        <taxon>Propionibacteriales</taxon>
        <taxon>Nocardioidaceae</taxon>
        <taxon>Nocardioides</taxon>
    </lineage>
</organism>
<keyword evidence="3 7" id="KW-0812">Transmembrane</keyword>
<dbReference type="Pfam" id="PF00892">
    <property type="entry name" value="EamA"/>
    <property type="match status" value="2"/>
</dbReference>
<comment type="caution">
    <text evidence="9">The sequence shown here is derived from an EMBL/GenBank/DDBJ whole genome shotgun (WGS) entry which is preliminary data.</text>
</comment>
<evidence type="ECO:0000256" key="3">
    <source>
        <dbReference type="ARBA" id="ARBA00022692"/>
    </source>
</evidence>
<feature type="transmembrane region" description="Helical" evidence="7">
    <location>
        <begin position="227"/>
        <end position="248"/>
    </location>
</feature>
<dbReference type="InterPro" id="IPR050638">
    <property type="entry name" value="AA-Vitamin_Transporters"/>
</dbReference>
<protein>
    <submittedName>
        <fullName evidence="9">EamA family transporter</fullName>
    </submittedName>
</protein>
<dbReference type="InterPro" id="IPR037185">
    <property type="entry name" value="EmrE-like"/>
</dbReference>
<feature type="domain" description="EamA" evidence="8">
    <location>
        <begin position="140"/>
        <end position="271"/>
    </location>
</feature>
<feature type="transmembrane region" description="Helical" evidence="7">
    <location>
        <begin position="202"/>
        <end position="220"/>
    </location>
</feature>
<evidence type="ECO:0000256" key="2">
    <source>
        <dbReference type="ARBA" id="ARBA00007362"/>
    </source>
</evidence>
<feature type="transmembrane region" description="Helical" evidence="7">
    <location>
        <begin position="61"/>
        <end position="81"/>
    </location>
</feature>
<dbReference type="InterPro" id="IPR000620">
    <property type="entry name" value="EamA_dom"/>
</dbReference>
<keyword evidence="4 7" id="KW-1133">Transmembrane helix</keyword>
<dbReference type="EMBL" id="BAABKG010000001">
    <property type="protein sequence ID" value="GAA5141437.1"/>
    <property type="molecule type" value="Genomic_DNA"/>
</dbReference>
<dbReference type="PANTHER" id="PTHR32322">
    <property type="entry name" value="INNER MEMBRANE TRANSPORTER"/>
    <property type="match status" value="1"/>
</dbReference>
<evidence type="ECO:0000256" key="6">
    <source>
        <dbReference type="SAM" id="MobiDB-lite"/>
    </source>
</evidence>
<comment type="subcellular location">
    <subcellularLocation>
        <location evidence="1">Membrane</location>
        <topology evidence="1">Multi-pass membrane protein</topology>
    </subcellularLocation>
</comment>
<evidence type="ECO:0000256" key="5">
    <source>
        <dbReference type="ARBA" id="ARBA00023136"/>
    </source>
</evidence>
<name>A0ABP9P6I4_9ACTN</name>
<evidence type="ECO:0000256" key="1">
    <source>
        <dbReference type="ARBA" id="ARBA00004141"/>
    </source>
</evidence>
<proteinExistence type="inferred from homology"/>
<dbReference type="Proteomes" id="UP001500221">
    <property type="component" value="Unassembled WGS sequence"/>
</dbReference>
<feature type="transmembrane region" description="Helical" evidence="7">
    <location>
        <begin position="114"/>
        <end position="133"/>
    </location>
</feature>